<dbReference type="AlphaFoldDB" id="C5MGJ7"/>
<feature type="compositionally biased region" description="Polar residues" evidence="5">
    <location>
        <begin position="1"/>
        <end position="10"/>
    </location>
</feature>
<keyword evidence="2 4" id="KW-0195">Cyclin</keyword>
<evidence type="ECO:0000256" key="5">
    <source>
        <dbReference type="SAM" id="MobiDB-lite"/>
    </source>
</evidence>
<evidence type="ECO:0000256" key="4">
    <source>
        <dbReference type="RuleBase" id="RU000383"/>
    </source>
</evidence>
<dbReference type="eggNOG" id="KOG0653">
    <property type="taxonomic scope" value="Eukaryota"/>
</dbReference>
<dbReference type="InterPro" id="IPR048258">
    <property type="entry name" value="Cyclins_cyclin-box"/>
</dbReference>
<dbReference type="VEuPathDB" id="FungiDB:CTRG_05190"/>
<dbReference type="GO" id="GO:0051301">
    <property type="term" value="P:cell division"/>
    <property type="evidence" value="ECO:0007669"/>
    <property type="project" value="UniProtKB-KW"/>
</dbReference>
<keyword evidence="3" id="KW-0131">Cell cycle</keyword>
<dbReference type="InterPro" id="IPR013763">
    <property type="entry name" value="Cyclin-like_dom"/>
</dbReference>
<feature type="domain" description="Cyclin C-terminal" evidence="7">
    <location>
        <begin position="393"/>
        <end position="508"/>
    </location>
</feature>
<keyword evidence="1" id="KW-0132">Cell division</keyword>
<dbReference type="InterPro" id="IPR039361">
    <property type="entry name" value="Cyclin"/>
</dbReference>
<dbReference type="InterPro" id="IPR004367">
    <property type="entry name" value="Cyclin_C-dom"/>
</dbReference>
<dbReference type="Pfam" id="PF00134">
    <property type="entry name" value="Cyclin_N"/>
    <property type="match status" value="1"/>
</dbReference>
<dbReference type="InterPro" id="IPR036915">
    <property type="entry name" value="Cyclin-like_sf"/>
</dbReference>
<keyword evidence="9" id="KW-1185">Reference proteome</keyword>
<feature type="region of interest" description="Disordered" evidence="5">
    <location>
        <begin position="1"/>
        <end position="85"/>
    </location>
</feature>
<evidence type="ECO:0000256" key="3">
    <source>
        <dbReference type="ARBA" id="ARBA00023306"/>
    </source>
</evidence>
<dbReference type="Gene3D" id="1.10.472.10">
    <property type="entry name" value="Cyclin-like"/>
    <property type="match status" value="2"/>
</dbReference>
<dbReference type="FunFam" id="1.10.472.10:FF:000001">
    <property type="entry name" value="G2/mitotic-specific cyclin"/>
    <property type="match status" value="1"/>
</dbReference>
<evidence type="ECO:0000259" key="6">
    <source>
        <dbReference type="SMART" id="SM00385"/>
    </source>
</evidence>
<dbReference type="OrthoDB" id="5590282at2759"/>
<dbReference type="PROSITE" id="PS00292">
    <property type="entry name" value="CYCLINS"/>
    <property type="match status" value="1"/>
</dbReference>
<evidence type="ECO:0000256" key="1">
    <source>
        <dbReference type="ARBA" id="ARBA00022618"/>
    </source>
</evidence>
<evidence type="ECO:0000313" key="9">
    <source>
        <dbReference type="Proteomes" id="UP000002037"/>
    </source>
</evidence>
<dbReference type="SMART" id="SM00385">
    <property type="entry name" value="CYCLIN"/>
    <property type="match status" value="2"/>
</dbReference>
<evidence type="ECO:0000313" key="8">
    <source>
        <dbReference type="EMBL" id="EER31460.1"/>
    </source>
</evidence>
<feature type="compositionally biased region" description="Polar residues" evidence="5">
    <location>
        <begin position="30"/>
        <end position="43"/>
    </location>
</feature>
<organism evidence="8 9">
    <name type="scientific">Candida tropicalis (strain ATCC MYA-3404 / T1)</name>
    <name type="common">Yeast</name>
    <dbReference type="NCBI Taxonomy" id="294747"/>
    <lineage>
        <taxon>Eukaryota</taxon>
        <taxon>Fungi</taxon>
        <taxon>Dikarya</taxon>
        <taxon>Ascomycota</taxon>
        <taxon>Saccharomycotina</taxon>
        <taxon>Pichiomycetes</taxon>
        <taxon>Debaryomycetaceae</taxon>
        <taxon>Candida/Lodderomyces clade</taxon>
        <taxon>Candida</taxon>
    </lineage>
</organism>
<feature type="compositionally biased region" description="Acidic residues" evidence="5">
    <location>
        <begin position="115"/>
        <end position="130"/>
    </location>
</feature>
<sequence>MKSYKSSSITDENELNQHLKSKKMARKSTGEFTNTTTNSSSHLVSHREVLSDVTTQENKHSHRAKHSQSNHHVSHRHTTSSSSVTKIQIYQQQDTNIHQFKRPRLEKVLLKNENRDEEATDDEFDHDEEYDKENRYVDLELNDDDSKNQLISDAFETIDDKGISEAGDEFDAQDEIDQFPEGVDTNPEYDHLYHRHQEEHEEDEEEEEQRYQPQEELQHIPMKPIWSNSCVNEVKYVIQKYSRTTLDEDDEDTYDATMVAEYAPEIFNYLHELEHKYTPDGYYMDHQSELKWEMRSVLMDWVVQVHSRFNLLPETLFLTVNYIDRFLSKRQVSLTRFQLVGAVALFIAAKYEEINCPTVQEISYMADNAYPIDDLLKAERFMIDVLDFDMGWPGPMSFLRRISKADNYDYETRTLAKYFLEITIMDSRFVASPPSWLAAGSHYLSRKLLGRGDWTELHVFYSGFTERQVRPLAEVLLENCRYAERNHKAIFDKYKERRYRKSALFVQDYFNSLMSP</sequence>
<dbReference type="STRING" id="294747.C5MGJ7"/>
<feature type="domain" description="Cyclin-like" evidence="6">
    <location>
        <begin position="397"/>
        <end position="478"/>
    </location>
</feature>
<feature type="compositionally biased region" description="Basic residues" evidence="5">
    <location>
        <begin position="60"/>
        <end position="78"/>
    </location>
</feature>
<evidence type="ECO:0000259" key="7">
    <source>
        <dbReference type="SMART" id="SM01332"/>
    </source>
</evidence>
<dbReference type="HOGENOM" id="CLU_020695_12_0_1"/>
<name>C5MGJ7_CANTT</name>
<protein>
    <submittedName>
        <fullName evidence="8">Uncharacterized protein</fullName>
    </submittedName>
</protein>
<dbReference type="EMBL" id="GG692401">
    <property type="protein sequence ID" value="EER31460.1"/>
    <property type="molecule type" value="Genomic_DNA"/>
</dbReference>
<dbReference type="GO" id="GO:0007346">
    <property type="term" value="P:regulation of mitotic cell cycle"/>
    <property type="evidence" value="ECO:0007669"/>
    <property type="project" value="UniProtKB-ARBA"/>
</dbReference>
<dbReference type="GeneID" id="8299506"/>
<dbReference type="Pfam" id="PF02984">
    <property type="entry name" value="Cyclin_C"/>
    <property type="match status" value="1"/>
</dbReference>
<proteinExistence type="inferred from homology"/>
<dbReference type="SUPFAM" id="SSF47954">
    <property type="entry name" value="Cyclin-like"/>
    <property type="match status" value="2"/>
</dbReference>
<accession>C5MGJ7</accession>
<dbReference type="Proteomes" id="UP000002037">
    <property type="component" value="Unassembled WGS sequence"/>
</dbReference>
<evidence type="ECO:0000256" key="2">
    <source>
        <dbReference type="ARBA" id="ARBA00023127"/>
    </source>
</evidence>
<dbReference type="GO" id="GO:0016538">
    <property type="term" value="F:cyclin-dependent protein serine/threonine kinase regulator activity"/>
    <property type="evidence" value="ECO:0007669"/>
    <property type="project" value="InterPro"/>
</dbReference>
<comment type="similarity">
    <text evidence="4">Belongs to the cyclin family.</text>
</comment>
<dbReference type="GO" id="GO:0044772">
    <property type="term" value="P:mitotic cell cycle phase transition"/>
    <property type="evidence" value="ECO:0007669"/>
    <property type="project" value="InterPro"/>
</dbReference>
<dbReference type="PANTHER" id="PTHR10177">
    <property type="entry name" value="CYCLINS"/>
    <property type="match status" value="1"/>
</dbReference>
<feature type="region of interest" description="Disordered" evidence="5">
    <location>
        <begin position="111"/>
        <end position="130"/>
    </location>
</feature>
<dbReference type="RefSeq" id="XP_002550892.1">
    <property type="nucleotide sequence ID" value="XM_002550846.1"/>
</dbReference>
<dbReference type="CDD" id="cd20512">
    <property type="entry name" value="CYCLIN_CLBs_yeast_rpt2"/>
    <property type="match status" value="1"/>
</dbReference>
<dbReference type="GO" id="GO:0030447">
    <property type="term" value="P:filamentous growth"/>
    <property type="evidence" value="ECO:0007669"/>
    <property type="project" value="UniProtKB-ARBA"/>
</dbReference>
<feature type="domain" description="Cyclin-like" evidence="6">
    <location>
        <begin position="300"/>
        <end position="384"/>
    </location>
</feature>
<dbReference type="KEGG" id="ctp:CTRG_05190"/>
<dbReference type="SMART" id="SM01332">
    <property type="entry name" value="Cyclin_C"/>
    <property type="match status" value="1"/>
</dbReference>
<reference evidence="8 9" key="1">
    <citation type="journal article" date="2009" name="Nature">
        <title>Evolution of pathogenicity and sexual reproduction in eight Candida genomes.</title>
        <authorList>
            <person name="Butler G."/>
            <person name="Rasmussen M.D."/>
            <person name="Lin M.F."/>
            <person name="Santos M.A."/>
            <person name="Sakthikumar S."/>
            <person name="Munro C.A."/>
            <person name="Rheinbay E."/>
            <person name="Grabherr M."/>
            <person name="Forche A."/>
            <person name="Reedy J.L."/>
            <person name="Agrafioti I."/>
            <person name="Arnaud M.B."/>
            <person name="Bates S."/>
            <person name="Brown A.J."/>
            <person name="Brunke S."/>
            <person name="Costanzo M.C."/>
            <person name="Fitzpatrick D.A."/>
            <person name="de Groot P.W."/>
            <person name="Harris D."/>
            <person name="Hoyer L.L."/>
            <person name="Hube B."/>
            <person name="Klis F.M."/>
            <person name="Kodira C."/>
            <person name="Lennard N."/>
            <person name="Logue M.E."/>
            <person name="Martin R."/>
            <person name="Neiman A.M."/>
            <person name="Nikolaou E."/>
            <person name="Quail M.A."/>
            <person name="Quinn J."/>
            <person name="Santos M.C."/>
            <person name="Schmitzberger F.F."/>
            <person name="Sherlock G."/>
            <person name="Shah P."/>
            <person name="Silverstein K.A."/>
            <person name="Skrzypek M.S."/>
            <person name="Soll D."/>
            <person name="Staggs R."/>
            <person name="Stansfield I."/>
            <person name="Stumpf M.P."/>
            <person name="Sudbery P.E."/>
            <person name="Srikantha T."/>
            <person name="Zeng Q."/>
            <person name="Berman J."/>
            <person name="Berriman M."/>
            <person name="Heitman J."/>
            <person name="Gow N.A."/>
            <person name="Lorenz M.C."/>
            <person name="Birren B.W."/>
            <person name="Kellis M."/>
            <person name="Cuomo C.A."/>
        </authorList>
    </citation>
    <scope>NUCLEOTIDE SEQUENCE [LARGE SCALE GENOMIC DNA]</scope>
    <source>
        <strain evidence="9">ATCC MYA-3404 / T1</strain>
    </source>
</reference>
<dbReference type="InterPro" id="IPR006671">
    <property type="entry name" value="Cyclin_N"/>
</dbReference>
<gene>
    <name evidence="8" type="ORF">CTRG_05190</name>
</gene>